<accession>A0A381V1Y8</accession>
<evidence type="ECO:0000256" key="1">
    <source>
        <dbReference type="SAM" id="MobiDB-lite"/>
    </source>
</evidence>
<feature type="region of interest" description="Disordered" evidence="1">
    <location>
        <begin position="122"/>
        <end position="143"/>
    </location>
</feature>
<dbReference type="EMBL" id="UINC01007636">
    <property type="protein sequence ID" value="SVA34365.1"/>
    <property type="molecule type" value="Genomic_DNA"/>
</dbReference>
<gene>
    <name evidence="2" type="ORF">METZ01_LOCUS87219</name>
</gene>
<organism evidence="2">
    <name type="scientific">marine metagenome</name>
    <dbReference type="NCBI Taxonomy" id="408172"/>
    <lineage>
        <taxon>unclassified sequences</taxon>
        <taxon>metagenomes</taxon>
        <taxon>ecological metagenomes</taxon>
    </lineage>
</organism>
<name>A0A381V1Y8_9ZZZZ</name>
<feature type="compositionally biased region" description="Basic and acidic residues" evidence="1">
    <location>
        <begin position="124"/>
        <end position="143"/>
    </location>
</feature>
<proteinExistence type="predicted"/>
<dbReference type="AlphaFoldDB" id="A0A381V1Y8"/>
<protein>
    <submittedName>
        <fullName evidence="2">Uncharacterized protein</fullName>
    </submittedName>
</protein>
<evidence type="ECO:0000313" key="2">
    <source>
        <dbReference type="EMBL" id="SVA34365.1"/>
    </source>
</evidence>
<sequence length="143" mass="16720">MNKLWEDLKDNMKEWGTSAVEKAEEISRVAVAKGEEFTKISKIKIDIHQLQREKSKIYEDLGRFTYNQAHSENMANFTGNTEFFLTVNKINAIDKQIDKNELEIEKIKDEYGLKDEDIESGNMFHDKEMFTDSSDENKEPMSE</sequence>
<reference evidence="2" key="1">
    <citation type="submission" date="2018-05" db="EMBL/GenBank/DDBJ databases">
        <authorList>
            <person name="Lanie J.A."/>
            <person name="Ng W.-L."/>
            <person name="Kazmierczak K.M."/>
            <person name="Andrzejewski T.M."/>
            <person name="Davidsen T.M."/>
            <person name="Wayne K.J."/>
            <person name="Tettelin H."/>
            <person name="Glass J.I."/>
            <person name="Rusch D."/>
            <person name="Podicherti R."/>
            <person name="Tsui H.-C.T."/>
            <person name="Winkler M.E."/>
        </authorList>
    </citation>
    <scope>NUCLEOTIDE SEQUENCE</scope>
</reference>